<accession>A0ABY8A2K9</accession>
<dbReference type="EMBL" id="CP095749">
    <property type="protein sequence ID" value="WEB39189.1"/>
    <property type="molecule type" value="Genomic_DNA"/>
</dbReference>
<feature type="transmembrane region" description="Helical" evidence="1">
    <location>
        <begin position="61"/>
        <end position="80"/>
    </location>
</feature>
<sequence>MEARIVRSRRIRERARTLALLGLLAVTGPLTVFAPLLGVPALITAIWWLWTARQWRNRDKAIATAAALVPLLFLMSQWVVPTGTLTFGLGAFLPVLLAIPLLPAVAGGYLLRAASRPA</sequence>
<keyword evidence="3" id="KW-1185">Reference proteome</keyword>
<organism evidence="2 3">
    <name type="scientific">Streptomyces yunnanensis</name>
    <dbReference type="NCBI Taxonomy" id="156453"/>
    <lineage>
        <taxon>Bacteria</taxon>
        <taxon>Bacillati</taxon>
        <taxon>Actinomycetota</taxon>
        <taxon>Actinomycetes</taxon>
        <taxon>Kitasatosporales</taxon>
        <taxon>Streptomycetaceae</taxon>
        <taxon>Streptomyces</taxon>
    </lineage>
</organism>
<dbReference type="Proteomes" id="UP001218629">
    <property type="component" value="Chromosome"/>
</dbReference>
<evidence type="ECO:0000256" key="1">
    <source>
        <dbReference type="SAM" id="Phobius"/>
    </source>
</evidence>
<gene>
    <name evidence="2" type="ORF">MOV08_07775</name>
</gene>
<keyword evidence="1" id="KW-0472">Membrane</keyword>
<keyword evidence="1" id="KW-0812">Transmembrane</keyword>
<evidence type="ECO:0000313" key="3">
    <source>
        <dbReference type="Proteomes" id="UP001218629"/>
    </source>
</evidence>
<proteinExistence type="predicted"/>
<reference evidence="2 3" key="1">
    <citation type="submission" date="2022-03" db="EMBL/GenBank/DDBJ databases">
        <title>Streptomyces yunnanensis P86,complete genome.</title>
        <authorList>
            <person name="Chen S."/>
            <person name="Zhang Q."/>
        </authorList>
    </citation>
    <scope>NUCLEOTIDE SEQUENCE [LARGE SCALE GENOMIC DNA]</scope>
    <source>
        <strain evidence="2 3">P86</strain>
    </source>
</reference>
<dbReference type="RefSeq" id="WP_275306816.1">
    <property type="nucleotide sequence ID" value="NZ_CP095749.1"/>
</dbReference>
<name>A0ABY8A2K9_9ACTN</name>
<evidence type="ECO:0000313" key="2">
    <source>
        <dbReference type="EMBL" id="WEB39189.1"/>
    </source>
</evidence>
<protein>
    <submittedName>
        <fullName evidence="2">Uncharacterized protein</fullName>
    </submittedName>
</protein>
<feature type="transmembrane region" description="Helical" evidence="1">
    <location>
        <begin position="20"/>
        <end position="49"/>
    </location>
</feature>
<keyword evidence="1" id="KW-1133">Transmembrane helix</keyword>
<feature type="transmembrane region" description="Helical" evidence="1">
    <location>
        <begin position="86"/>
        <end position="111"/>
    </location>
</feature>